<dbReference type="Pfam" id="PF00196">
    <property type="entry name" value="GerE"/>
    <property type="match status" value="1"/>
</dbReference>
<accession>A0A6N1VHY9</accession>
<dbReference type="PRINTS" id="PR00038">
    <property type="entry name" value="HTHLUXR"/>
</dbReference>
<sequence length="363" mass="40097">MCNDTPAAEVVLYSCRNKPTLTFSENQTPMRAGKYVAECIPERMLALNLTHYTLSRPISRYAVFPTTSRFISARERTVTGKAGVQLRPKRGATFCNSTQHGFVIKLPQRETKSENQPMAQNAAPARELPLSNFADRISECKTNYDILRLVRELVQAHRFGHFLIARLPEPGESKITAISIVSNWPSEMVAAFDENGLLAKCPVIHASRKSTRPYIWRAGESDPQSPVLSDNDYVDLFGRFGIKMSVTIPVQQASGQRGIVSLSGNRETPSEAELMEISYYANLVYAQIAEIGDTGSGLENLLSARERECLQWTSSGKTSQEIAAILKLSEHTVNHYLSAACHKLGATNRAHAVAKAIRAGLLD</sequence>
<keyword evidence="6" id="KW-1185">Reference proteome</keyword>
<dbReference type="AlphaFoldDB" id="A0A6N1VHY9"/>
<dbReference type="Gene3D" id="3.30.450.80">
    <property type="entry name" value="Transcription factor LuxR-like, autoinducer-binding domain"/>
    <property type="match status" value="1"/>
</dbReference>
<gene>
    <name evidence="5" type="ORF">HTY61_10000</name>
</gene>
<dbReference type="CDD" id="cd06170">
    <property type="entry name" value="LuxR_C_like"/>
    <property type="match status" value="1"/>
</dbReference>
<dbReference type="InterPro" id="IPR000792">
    <property type="entry name" value="Tscrpt_reg_LuxR_C"/>
</dbReference>
<dbReference type="Gene3D" id="1.10.10.10">
    <property type="entry name" value="Winged helix-like DNA-binding domain superfamily/Winged helix DNA-binding domain"/>
    <property type="match status" value="1"/>
</dbReference>
<protein>
    <submittedName>
        <fullName evidence="5">Autoinducer binding domain-containing protein</fullName>
    </submittedName>
</protein>
<evidence type="ECO:0000313" key="5">
    <source>
        <dbReference type="EMBL" id="QKV18759.1"/>
    </source>
</evidence>
<evidence type="ECO:0000256" key="3">
    <source>
        <dbReference type="ARBA" id="ARBA00023163"/>
    </source>
</evidence>
<dbReference type="SUPFAM" id="SSF75516">
    <property type="entry name" value="Pheromone-binding domain of LuxR-like quorum-sensing transcription factors"/>
    <property type="match status" value="1"/>
</dbReference>
<evidence type="ECO:0000256" key="1">
    <source>
        <dbReference type="ARBA" id="ARBA00023015"/>
    </source>
</evidence>
<dbReference type="SUPFAM" id="SSF46894">
    <property type="entry name" value="C-terminal effector domain of the bipartite response regulators"/>
    <property type="match status" value="1"/>
</dbReference>
<organism evidence="5 6">
    <name type="scientific">Oricola thermophila</name>
    <dbReference type="NCBI Taxonomy" id="2742145"/>
    <lineage>
        <taxon>Bacteria</taxon>
        <taxon>Pseudomonadati</taxon>
        <taxon>Pseudomonadota</taxon>
        <taxon>Alphaproteobacteria</taxon>
        <taxon>Hyphomicrobiales</taxon>
        <taxon>Ahrensiaceae</taxon>
        <taxon>Oricola</taxon>
    </lineage>
</organism>
<dbReference type="KEGG" id="orm:HTY61_10000"/>
<evidence type="ECO:0000313" key="6">
    <source>
        <dbReference type="Proteomes" id="UP000509367"/>
    </source>
</evidence>
<evidence type="ECO:0000256" key="2">
    <source>
        <dbReference type="ARBA" id="ARBA00023125"/>
    </source>
</evidence>
<dbReference type="SMART" id="SM00421">
    <property type="entry name" value="HTH_LUXR"/>
    <property type="match status" value="1"/>
</dbReference>
<dbReference type="GO" id="GO:0006355">
    <property type="term" value="P:regulation of DNA-templated transcription"/>
    <property type="evidence" value="ECO:0007669"/>
    <property type="project" value="InterPro"/>
</dbReference>
<dbReference type="InterPro" id="IPR036388">
    <property type="entry name" value="WH-like_DNA-bd_sf"/>
</dbReference>
<evidence type="ECO:0000259" key="4">
    <source>
        <dbReference type="PROSITE" id="PS50043"/>
    </source>
</evidence>
<dbReference type="Proteomes" id="UP000509367">
    <property type="component" value="Chromosome"/>
</dbReference>
<dbReference type="InterPro" id="IPR016032">
    <property type="entry name" value="Sig_transdc_resp-reg_C-effctor"/>
</dbReference>
<dbReference type="EMBL" id="CP054836">
    <property type="protein sequence ID" value="QKV18759.1"/>
    <property type="molecule type" value="Genomic_DNA"/>
</dbReference>
<dbReference type="PANTHER" id="PTHR44688:SF16">
    <property type="entry name" value="DNA-BINDING TRANSCRIPTIONAL ACTIVATOR DEVR_DOSR"/>
    <property type="match status" value="1"/>
</dbReference>
<dbReference type="PANTHER" id="PTHR44688">
    <property type="entry name" value="DNA-BINDING TRANSCRIPTIONAL ACTIVATOR DEVR_DOSR"/>
    <property type="match status" value="1"/>
</dbReference>
<keyword evidence="3" id="KW-0804">Transcription</keyword>
<keyword evidence="2" id="KW-0238">DNA-binding</keyword>
<keyword evidence="1" id="KW-0805">Transcription regulation</keyword>
<proteinExistence type="predicted"/>
<dbReference type="InterPro" id="IPR036693">
    <property type="entry name" value="TF_LuxR_autoind-bd_dom_sf"/>
</dbReference>
<dbReference type="InterPro" id="IPR005143">
    <property type="entry name" value="TF_LuxR_autoind-bd_dom"/>
</dbReference>
<dbReference type="GO" id="GO:0003677">
    <property type="term" value="F:DNA binding"/>
    <property type="evidence" value="ECO:0007669"/>
    <property type="project" value="UniProtKB-KW"/>
</dbReference>
<dbReference type="Pfam" id="PF03472">
    <property type="entry name" value="Autoind_bind"/>
    <property type="match status" value="1"/>
</dbReference>
<dbReference type="RefSeq" id="WP_175276652.1">
    <property type="nucleotide sequence ID" value="NZ_CP054836.1"/>
</dbReference>
<reference evidence="5 6" key="1">
    <citation type="submission" date="2020-06" db="EMBL/GenBank/DDBJ databases">
        <title>Oricola thermophila sp. nov. isolated from a tidal sediments.</title>
        <authorList>
            <person name="Kwon K.K."/>
            <person name="Yang S.-H."/>
            <person name="Park M.-J."/>
        </authorList>
    </citation>
    <scope>NUCLEOTIDE SEQUENCE [LARGE SCALE GENOMIC DNA]</scope>
    <source>
        <strain evidence="5 6">MEBiC13590</strain>
    </source>
</reference>
<dbReference type="PROSITE" id="PS00622">
    <property type="entry name" value="HTH_LUXR_1"/>
    <property type="match status" value="1"/>
</dbReference>
<name>A0A6N1VHY9_9HYPH</name>
<feature type="domain" description="HTH luxR-type" evidence="4">
    <location>
        <begin position="295"/>
        <end position="360"/>
    </location>
</feature>
<dbReference type="PROSITE" id="PS50043">
    <property type="entry name" value="HTH_LUXR_2"/>
    <property type="match status" value="1"/>
</dbReference>